<dbReference type="PANTHER" id="PTHR43639">
    <property type="entry name" value="OXIDOREDUCTASE, SHORT-CHAIN DEHYDROGENASE/REDUCTASE FAMILY (AFU_ORTHOLOGUE AFUA_5G02870)"/>
    <property type="match status" value="1"/>
</dbReference>
<dbReference type="PROSITE" id="PS00061">
    <property type="entry name" value="ADH_SHORT"/>
    <property type="match status" value="1"/>
</dbReference>
<dbReference type="InterPro" id="IPR036291">
    <property type="entry name" value="NAD(P)-bd_dom_sf"/>
</dbReference>
<keyword evidence="2" id="KW-0560">Oxidoreductase</keyword>
<dbReference type="FunFam" id="3.40.50.720:FF:000084">
    <property type="entry name" value="Short-chain dehydrogenase reductase"/>
    <property type="match status" value="1"/>
</dbReference>
<evidence type="ECO:0000313" key="3">
    <source>
        <dbReference type="EMBL" id="MBA2225401.1"/>
    </source>
</evidence>
<dbReference type="InterPro" id="IPR002347">
    <property type="entry name" value="SDR_fam"/>
</dbReference>
<comment type="caution">
    <text evidence="3">The sequence shown here is derived from an EMBL/GenBank/DDBJ whole genome shotgun (WGS) entry which is preliminary data.</text>
</comment>
<dbReference type="GO" id="GO:0016491">
    <property type="term" value="F:oxidoreductase activity"/>
    <property type="evidence" value="ECO:0007669"/>
    <property type="project" value="UniProtKB-KW"/>
</dbReference>
<dbReference type="Pfam" id="PF13561">
    <property type="entry name" value="adh_short_C2"/>
    <property type="match status" value="1"/>
</dbReference>
<dbReference type="AlphaFoldDB" id="A0A7V8VCF3"/>
<name>A0A7V8VCF3_9BACT</name>
<evidence type="ECO:0000256" key="2">
    <source>
        <dbReference type="ARBA" id="ARBA00023002"/>
    </source>
</evidence>
<dbReference type="PANTHER" id="PTHR43639:SF1">
    <property type="entry name" value="SHORT-CHAIN DEHYDROGENASE_REDUCTASE FAMILY PROTEIN"/>
    <property type="match status" value="1"/>
</dbReference>
<dbReference type="Gene3D" id="3.40.50.720">
    <property type="entry name" value="NAD(P)-binding Rossmann-like Domain"/>
    <property type="match status" value="1"/>
</dbReference>
<dbReference type="Proteomes" id="UP000542342">
    <property type="component" value="Unassembled WGS sequence"/>
</dbReference>
<gene>
    <name evidence="3" type="ORF">H0921_04395</name>
</gene>
<protein>
    <submittedName>
        <fullName evidence="3">SDR family oxidoreductase</fullName>
    </submittedName>
</protein>
<dbReference type="CDD" id="cd05233">
    <property type="entry name" value="SDR_c"/>
    <property type="match status" value="1"/>
</dbReference>
<evidence type="ECO:0000256" key="1">
    <source>
        <dbReference type="ARBA" id="ARBA00006484"/>
    </source>
</evidence>
<dbReference type="SUPFAM" id="SSF51735">
    <property type="entry name" value="NAD(P)-binding Rossmann-fold domains"/>
    <property type="match status" value="1"/>
</dbReference>
<sequence>MSAVLRGQVALVTGASSGIGRATAIALAQAGADVALNYLTLPEGAISAQKIIEEQGRRTLLCPVDVSDQAAVEQMVEQVARHFGRLDILVTAAVFSEREPFLTADMAGFRKTFDVSMWGAFYVLRAACRQMVAQGQGGRVVIVSSPHAQIAFPNCMAYNMAKAALDQMMRTAAVELLPHRIRVNGIYPGWTDTPGERKYYSEEVLQKAAQTLPLRRLAQPEEIARGILFLVSPDSDYMTGSILSMDGGIFLPWWSKRGSGENL</sequence>
<organism evidence="3 4">
    <name type="scientific">Thermogemmata fonticola</name>
    <dbReference type="NCBI Taxonomy" id="2755323"/>
    <lineage>
        <taxon>Bacteria</taxon>
        <taxon>Pseudomonadati</taxon>
        <taxon>Planctomycetota</taxon>
        <taxon>Planctomycetia</taxon>
        <taxon>Gemmatales</taxon>
        <taxon>Gemmataceae</taxon>
        <taxon>Thermogemmata</taxon>
    </lineage>
</organism>
<dbReference type="PRINTS" id="PR00081">
    <property type="entry name" value="GDHRDH"/>
</dbReference>
<accession>A0A7V8VCF3</accession>
<proteinExistence type="inferred from homology"/>
<dbReference type="InterPro" id="IPR020904">
    <property type="entry name" value="Sc_DH/Rdtase_CS"/>
</dbReference>
<keyword evidence="4" id="KW-1185">Reference proteome</keyword>
<evidence type="ECO:0000313" key="4">
    <source>
        <dbReference type="Proteomes" id="UP000542342"/>
    </source>
</evidence>
<comment type="similarity">
    <text evidence="1">Belongs to the short-chain dehydrogenases/reductases (SDR) family.</text>
</comment>
<dbReference type="EMBL" id="JACEFB010000002">
    <property type="protein sequence ID" value="MBA2225401.1"/>
    <property type="molecule type" value="Genomic_DNA"/>
</dbReference>
<reference evidence="3 4" key="1">
    <citation type="submission" date="2020-07" db="EMBL/GenBank/DDBJ databases">
        <title>Thermogemmata thermophila gen. nov., sp. nov., a novel moderate thermophilic planctomycete from a Kamchatka hot spring.</title>
        <authorList>
            <person name="Elcheninov A.G."/>
            <person name="Podosokorskaya O.A."/>
            <person name="Kovaleva O.L."/>
            <person name="Novikov A."/>
            <person name="Bonch-Osmolovskaya E.A."/>
            <person name="Toshchakov S.V."/>
            <person name="Kublanov I.V."/>
        </authorList>
    </citation>
    <scope>NUCLEOTIDE SEQUENCE [LARGE SCALE GENOMIC DNA]</scope>
    <source>
        <strain evidence="3 4">2918</strain>
    </source>
</reference>
<dbReference type="RefSeq" id="WP_194536828.1">
    <property type="nucleotide sequence ID" value="NZ_JACEFB010000002.1"/>
</dbReference>